<keyword evidence="8" id="KW-1185">Reference proteome</keyword>
<dbReference type="RefSeq" id="WP_214357155.1">
    <property type="nucleotide sequence ID" value="NZ_JAFEJS010000001.1"/>
</dbReference>
<keyword evidence="3 5" id="KW-1133">Transmembrane helix</keyword>
<protein>
    <submittedName>
        <fullName evidence="7">ABC transporter permease</fullName>
    </submittedName>
</protein>
<accession>A0ABS5ULT4</accession>
<feature type="transmembrane region" description="Helical" evidence="5">
    <location>
        <begin position="424"/>
        <end position="445"/>
    </location>
</feature>
<gene>
    <name evidence="7" type="ORF">JS528_00545</name>
</gene>
<evidence type="ECO:0000313" key="8">
    <source>
        <dbReference type="Proteomes" id="UP000773064"/>
    </source>
</evidence>
<keyword evidence="2 5" id="KW-0812">Transmembrane</keyword>
<keyword evidence="4 5" id="KW-0472">Membrane</keyword>
<organism evidence="7 8">
    <name type="scientific">Bifidobacterium santillanense</name>
    <dbReference type="NCBI Taxonomy" id="2809028"/>
    <lineage>
        <taxon>Bacteria</taxon>
        <taxon>Bacillati</taxon>
        <taxon>Actinomycetota</taxon>
        <taxon>Actinomycetes</taxon>
        <taxon>Bifidobacteriales</taxon>
        <taxon>Bifidobacteriaceae</taxon>
        <taxon>Bifidobacterium</taxon>
    </lineage>
</organism>
<feature type="transmembrane region" description="Helical" evidence="5">
    <location>
        <begin position="16"/>
        <end position="37"/>
    </location>
</feature>
<feature type="transmembrane region" description="Helical" evidence="5">
    <location>
        <begin position="363"/>
        <end position="382"/>
    </location>
</feature>
<sequence length="466" mass="48095">MNTCKATLRILVAHRLYILIYLVLIGVMMLSVGGSALSGAGDDAGDTYTPGRATVAIVDRDRDRGDIASAMRSYLAEGNDLVDIDDDPETLQQAVASNWVDLIVIIPDGYADGLIASVTTDGASDADADAARPPEVETVTSYTSGAGSMASMGVTGFLSMTRTSLIGEHVAVDFANVANGTDLSNGVEGTLTGLTTSDLSAAAKRAGDLVRDDKANPAVRIDHTGESADENEAEARASLADGFGGMMKTVLYPIFLAMTVCTALVMGVFNIGEVRRRLIASPQRSAAMGMQRMATLCAFALIVVAGYLVAALGLMLAAGLDPMRLPAPGVAMTALSACVYAVMTVACGFMLGETGCSDTMANGFANVFGLVLLFTSGATFPLDMIPAPMLAIGRMLPGWWYCMSIDDALGIGTAATGGTDVAGWAGSLGLVALFALAFTCVGLAVGRIRRSRPTSASADVTRFAEA</sequence>
<reference evidence="7 8" key="1">
    <citation type="journal article" date="2021" name="Environ. Microbiol.">
        <title>Genetic insights into the dark matter of the mammalian gut microbiota through targeted genome reconstruction.</title>
        <authorList>
            <person name="Lugli G.A."/>
            <person name="Alessandri G."/>
            <person name="Milani C."/>
            <person name="Viappiani A."/>
            <person name="Fontana F."/>
            <person name="Tarracchini C."/>
            <person name="Mancabelli L."/>
            <person name="Argentini C."/>
            <person name="Ruiz L."/>
            <person name="Margolles A."/>
            <person name="van Sinderen D."/>
            <person name="Turroni F."/>
            <person name="Ventura M."/>
        </authorList>
    </citation>
    <scope>NUCLEOTIDE SEQUENCE [LARGE SCALE GENOMIC DNA]</scope>
    <source>
        <strain evidence="7 8">MA2</strain>
    </source>
</reference>
<evidence type="ECO:0000256" key="3">
    <source>
        <dbReference type="ARBA" id="ARBA00022989"/>
    </source>
</evidence>
<evidence type="ECO:0000256" key="1">
    <source>
        <dbReference type="ARBA" id="ARBA00004141"/>
    </source>
</evidence>
<dbReference type="InterPro" id="IPR013525">
    <property type="entry name" value="ABC2_TM"/>
</dbReference>
<feature type="transmembrane region" description="Helical" evidence="5">
    <location>
        <begin position="250"/>
        <end position="272"/>
    </location>
</feature>
<proteinExistence type="predicted"/>
<name>A0ABS5ULT4_9BIFI</name>
<feature type="domain" description="ABC-2 type transporter transmembrane" evidence="6">
    <location>
        <begin position="19"/>
        <end position="442"/>
    </location>
</feature>
<evidence type="ECO:0000313" key="7">
    <source>
        <dbReference type="EMBL" id="MBT1171870.1"/>
    </source>
</evidence>
<evidence type="ECO:0000259" key="6">
    <source>
        <dbReference type="Pfam" id="PF12698"/>
    </source>
</evidence>
<dbReference type="Gene3D" id="3.40.1710.10">
    <property type="entry name" value="abc type-2 transporter like domain"/>
    <property type="match status" value="1"/>
</dbReference>
<feature type="transmembrane region" description="Helical" evidence="5">
    <location>
        <begin position="293"/>
        <end position="318"/>
    </location>
</feature>
<feature type="transmembrane region" description="Helical" evidence="5">
    <location>
        <begin position="330"/>
        <end position="351"/>
    </location>
</feature>
<evidence type="ECO:0000256" key="4">
    <source>
        <dbReference type="ARBA" id="ARBA00023136"/>
    </source>
</evidence>
<comment type="subcellular location">
    <subcellularLocation>
        <location evidence="1">Membrane</location>
        <topology evidence="1">Multi-pass membrane protein</topology>
    </subcellularLocation>
</comment>
<evidence type="ECO:0000256" key="2">
    <source>
        <dbReference type="ARBA" id="ARBA00022692"/>
    </source>
</evidence>
<dbReference type="EMBL" id="JAFEJS010000001">
    <property type="protein sequence ID" value="MBT1171870.1"/>
    <property type="molecule type" value="Genomic_DNA"/>
</dbReference>
<comment type="caution">
    <text evidence="7">The sequence shown here is derived from an EMBL/GenBank/DDBJ whole genome shotgun (WGS) entry which is preliminary data.</text>
</comment>
<dbReference type="Pfam" id="PF12698">
    <property type="entry name" value="ABC2_membrane_3"/>
    <property type="match status" value="1"/>
</dbReference>
<evidence type="ECO:0000256" key="5">
    <source>
        <dbReference type="SAM" id="Phobius"/>
    </source>
</evidence>
<dbReference type="Proteomes" id="UP000773064">
    <property type="component" value="Unassembled WGS sequence"/>
</dbReference>